<dbReference type="Proteomes" id="UP001501729">
    <property type="component" value="Unassembled WGS sequence"/>
</dbReference>
<name>A0AAV3UI07_9EURY</name>
<evidence type="ECO:0000313" key="4">
    <source>
        <dbReference type="Proteomes" id="UP001501729"/>
    </source>
</evidence>
<dbReference type="InterPro" id="IPR032093">
    <property type="entry name" value="PhoD_N"/>
</dbReference>
<dbReference type="PANTHER" id="PTHR43606:SF2">
    <property type="entry name" value="ALKALINE PHOSPHATASE FAMILY PROTEIN (AFU_ORTHOLOGUE AFUA_5G03860)"/>
    <property type="match status" value="1"/>
</dbReference>
<organism evidence="3 4">
    <name type="scientific">Haladaptatus pallidirubidus</name>
    <dbReference type="NCBI Taxonomy" id="1008152"/>
    <lineage>
        <taxon>Archaea</taxon>
        <taxon>Methanobacteriati</taxon>
        <taxon>Methanobacteriota</taxon>
        <taxon>Stenosarchaea group</taxon>
        <taxon>Halobacteria</taxon>
        <taxon>Halobacteriales</taxon>
        <taxon>Haladaptataceae</taxon>
        <taxon>Haladaptatus</taxon>
    </lineage>
</organism>
<feature type="domain" description="Phospholipase D N-terminal" evidence="2">
    <location>
        <begin position="54"/>
        <end position="150"/>
    </location>
</feature>
<evidence type="ECO:0000259" key="1">
    <source>
        <dbReference type="Pfam" id="PF09423"/>
    </source>
</evidence>
<keyword evidence="4" id="KW-1185">Reference proteome</keyword>
<dbReference type="Gene3D" id="3.60.21.70">
    <property type="entry name" value="PhoD-like phosphatase"/>
    <property type="match status" value="1"/>
</dbReference>
<protein>
    <submittedName>
        <fullName evidence="3">Alkaline phosphatase PhoD</fullName>
    </submittedName>
</protein>
<dbReference type="InterPro" id="IPR029052">
    <property type="entry name" value="Metallo-depent_PP-like"/>
</dbReference>
<dbReference type="InterPro" id="IPR018946">
    <property type="entry name" value="PhoD-like_MPP"/>
</dbReference>
<dbReference type="Gene3D" id="2.60.40.380">
    <property type="entry name" value="Purple acid phosphatase-like, N-terminal"/>
    <property type="match status" value="1"/>
</dbReference>
<feature type="domain" description="PhoD-like phosphatase metallophosphatase" evidence="1">
    <location>
        <begin position="163"/>
        <end position="497"/>
    </location>
</feature>
<dbReference type="SUPFAM" id="SSF56300">
    <property type="entry name" value="Metallo-dependent phosphatases"/>
    <property type="match status" value="1"/>
</dbReference>
<dbReference type="InterPro" id="IPR038607">
    <property type="entry name" value="PhoD-like_sf"/>
</dbReference>
<dbReference type="InterPro" id="IPR052900">
    <property type="entry name" value="Phospholipid_Metab_Enz"/>
</dbReference>
<reference evidence="3 4" key="1">
    <citation type="journal article" date="2019" name="Int. J. Syst. Evol. Microbiol.">
        <title>The Global Catalogue of Microorganisms (GCM) 10K type strain sequencing project: providing services to taxonomists for standard genome sequencing and annotation.</title>
        <authorList>
            <consortium name="The Broad Institute Genomics Platform"/>
            <consortium name="The Broad Institute Genome Sequencing Center for Infectious Disease"/>
            <person name="Wu L."/>
            <person name="Ma J."/>
        </authorList>
    </citation>
    <scope>NUCLEOTIDE SEQUENCE [LARGE SCALE GENOMIC DNA]</scope>
    <source>
        <strain evidence="3 4">JCM 17504</strain>
    </source>
</reference>
<dbReference type="EMBL" id="BAABKX010000008">
    <property type="protein sequence ID" value="GAA5051043.1"/>
    <property type="molecule type" value="Genomic_DNA"/>
</dbReference>
<dbReference type="RefSeq" id="WP_227777680.1">
    <property type="nucleotide sequence ID" value="NZ_BAABKX010000008.1"/>
</dbReference>
<evidence type="ECO:0000313" key="3">
    <source>
        <dbReference type="EMBL" id="GAA5051043.1"/>
    </source>
</evidence>
<dbReference type="Pfam" id="PF09423">
    <property type="entry name" value="PhoD"/>
    <property type="match status" value="1"/>
</dbReference>
<dbReference type="Pfam" id="PF16655">
    <property type="entry name" value="PhoD_N"/>
    <property type="match status" value="1"/>
</dbReference>
<gene>
    <name evidence="3" type="primary">phoD_1</name>
    <name evidence="3" type="ORF">GCM10025751_25850</name>
</gene>
<dbReference type="PANTHER" id="PTHR43606">
    <property type="entry name" value="PHOSPHATASE, PUTATIVE (AFU_ORTHOLOGUE AFUA_6G08710)-RELATED"/>
    <property type="match status" value="1"/>
</dbReference>
<evidence type="ECO:0000259" key="2">
    <source>
        <dbReference type="Pfam" id="PF16655"/>
    </source>
</evidence>
<accession>A0AAV3UI07</accession>
<dbReference type="CDD" id="cd07389">
    <property type="entry name" value="MPP_PhoD"/>
    <property type="match status" value="1"/>
</dbReference>
<proteinExistence type="predicted"/>
<dbReference type="GeneID" id="68616289"/>
<dbReference type="AlphaFoldDB" id="A0AAV3UI07"/>
<sequence>MGVKNSDDGWTAYKRRDFLQKAGSALTVTSFGATGITAAESEGKNPKDEDYFTLGVASGDPLPTSVVLWTRLAPEPLQAGGGMPDHIVPVQWQIATDENLEHTVQVGTELADPEFAHAVHIEVDGLEPNTEYYYQFRVGFQTSPIGRTKTAPTTGASFDSFKFAFASCQAWYHGYYTAYEYMAKDDLDLVIHLGDYIYEYAIDENGEERNTEVPEVFQSETNTLEEYRLRYALFKTDPHLQAAHSNAPWIVTWDDHEVDNNYADEISEGDDPASKFLTRRANAYQAFYEHLPIRPSRMPDGPDMTLYHQLSFGDLIDINLLDTRQYRSDQVCGDGWVEDCDERFDTSRTMLGTEQEQWLVDNMTSSDATWNVLAQQIFFSQRESNKMNSMDAWDGYVPARDQLIDVMSQDEVTNPIVITGDVHANYQADIKTDFDNPDAEIVGTEFIGTSITSGKDGSEMTDFGRRVINQNGHISYYNNQRGYVRCEVTQDQWQTDYRVVPYVTQPESSVRTDASFVVDAGAPGAIRK</sequence>
<comment type="caution">
    <text evidence="3">The sequence shown here is derived from an EMBL/GenBank/DDBJ whole genome shotgun (WGS) entry which is preliminary data.</text>
</comment>